<sequence length="387" mass="41795">AAQQGILLLLAPSESDPARRLCDISSVLHTLVPGTIFLHVIQGGLAVELVSLATEIPPLRLMFPGPILGFPFRNTVGLRKRVPAVADIGSLHRVVIPAGSSRELIPSDGLLRLKEGLVHVHGTDCVAVAAPNARCCAWKMISSEKRAVRIGDCLNSGASMAYRRQDIDGVLRFWKAKIGSPAPKGLSPGRESSLSPGTSAGGAKRPVSLDSAPQMLLRVFSCHLPEEHVRVLAFILTISSPTSGGSFHLFDTESAHLHEIGKLGASKNTAHCHLQDFMITDDSLFALSDRQGQSFVEKAVINVEYVDDSHAPLDLTPACLEEHLLSLSSLADNFFGAVMRPTIFLSLTLRTAIYRSIQRRMPLFADSRPPQLAATYSCYDQVNTSQP</sequence>
<dbReference type="InParanoid" id="A0A369J4N1"/>
<dbReference type="OrthoDB" id="67716at2759"/>
<reference evidence="2" key="1">
    <citation type="submission" date="2018-04" db="EMBL/GenBank/DDBJ databases">
        <title>Whole genome sequencing of Hypsizygus marmoreus.</title>
        <authorList>
            <person name="Choi I.-G."/>
            <person name="Min B."/>
            <person name="Kim J.-G."/>
            <person name="Kim S."/>
            <person name="Oh Y.-L."/>
            <person name="Kong W.-S."/>
            <person name="Park H."/>
            <person name="Jeong J."/>
            <person name="Song E.-S."/>
        </authorList>
    </citation>
    <scope>NUCLEOTIDE SEQUENCE [LARGE SCALE GENOMIC DNA]</scope>
    <source>
        <strain evidence="2">51987-8</strain>
    </source>
</reference>
<organism evidence="2 3">
    <name type="scientific">Hypsizygus marmoreus</name>
    <name type="common">White beech mushroom</name>
    <name type="synonym">Agaricus marmoreus</name>
    <dbReference type="NCBI Taxonomy" id="39966"/>
    <lineage>
        <taxon>Eukaryota</taxon>
        <taxon>Fungi</taxon>
        <taxon>Dikarya</taxon>
        <taxon>Basidiomycota</taxon>
        <taxon>Agaricomycotina</taxon>
        <taxon>Agaricomycetes</taxon>
        <taxon>Agaricomycetidae</taxon>
        <taxon>Agaricales</taxon>
        <taxon>Tricholomatineae</taxon>
        <taxon>Lyophyllaceae</taxon>
        <taxon>Hypsizygus</taxon>
    </lineage>
</organism>
<protein>
    <submittedName>
        <fullName evidence="2">Uncharacterized protein</fullName>
    </submittedName>
</protein>
<gene>
    <name evidence="2" type="ORF">Hypma_003391</name>
</gene>
<evidence type="ECO:0000313" key="2">
    <source>
        <dbReference type="EMBL" id="RDB16110.1"/>
    </source>
</evidence>
<name>A0A369J4N1_HYPMA</name>
<feature type="region of interest" description="Disordered" evidence="1">
    <location>
        <begin position="182"/>
        <end position="206"/>
    </location>
</feature>
<keyword evidence="3" id="KW-1185">Reference proteome</keyword>
<comment type="caution">
    <text evidence="2">The sequence shown here is derived from an EMBL/GenBank/DDBJ whole genome shotgun (WGS) entry which is preliminary data.</text>
</comment>
<evidence type="ECO:0000256" key="1">
    <source>
        <dbReference type="SAM" id="MobiDB-lite"/>
    </source>
</evidence>
<evidence type="ECO:0000313" key="3">
    <source>
        <dbReference type="Proteomes" id="UP000076154"/>
    </source>
</evidence>
<dbReference type="AlphaFoldDB" id="A0A369J4N1"/>
<dbReference type="EMBL" id="LUEZ02000133">
    <property type="protein sequence ID" value="RDB16110.1"/>
    <property type="molecule type" value="Genomic_DNA"/>
</dbReference>
<proteinExistence type="predicted"/>
<feature type="non-terminal residue" evidence="2">
    <location>
        <position position="1"/>
    </location>
</feature>
<dbReference type="Proteomes" id="UP000076154">
    <property type="component" value="Unassembled WGS sequence"/>
</dbReference>
<accession>A0A369J4N1</accession>
<dbReference type="STRING" id="39966.A0A369J4N1"/>